<proteinExistence type="inferred from homology"/>
<organism evidence="5 6">
    <name type="scientific">Hymenobacter coccineus</name>
    <dbReference type="NCBI Taxonomy" id="1908235"/>
    <lineage>
        <taxon>Bacteria</taxon>
        <taxon>Pseudomonadati</taxon>
        <taxon>Bacteroidota</taxon>
        <taxon>Cytophagia</taxon>
        <taxon>Cytophagales</taxon>
        <taxon>Hymenobacteraceae</taxon>
        <taxon>Hymenobacter</taxon>
    </lineage>
</organism>
<dbReference type="InterPro" id="IPR045313">
    <property type="entry name" value="CBR1-like"/>
</dbReference>
<sequence>MAYLLASPFQEAKLTGNMANKKIALVSGGNKGIGFEIVRGLLQAGCRVYLGAREAAKGQQAVAELAAEGDVRFLELDLANQATLDAAAAHLQREEGHLDILVNNAGINAPGDGSPSTATVRSVEQVLQTNFVGTLAATQAFLPLVKQAAAGRIVNVSSPLGSLTVVSQNDWSLLGYSASKAALNMLTVQLAYELRDTAIKVNSAAPGYTATDLNGFDGTDTPTQGAAEAIRLALLPADGPTGTMSSSTGPLPW</sequence>
<dbReference type="PRINTS" id="PR00080">
    <property type="entry name" value="SDRFAMILY"/>
</dbReference>
<keyword evidence="6" id="KW-1185">Reference proteome</keyword>
<dbReference type="GO" id="GO:0016616">
    <property type="term" value="F:oxidoreductase activity, acting on the CH-OH group of donors, NAD or NADP as acceptor"/>
    <property type="evidence" value="ECO:0007669"/>
    <property type="project" value="InterPro"/>
</dbReference>
<evidence type="ECO:0008006" key="7">
    <source>
        <dbReference type="Google" id="ProtNLM"/>
    </source>
</evidence>
<comment type="similarity">
    <text evidence="1 4">Belongs to the short-chain dehydrogenases/reductases (SDR) family.</text>
</comment>
<dbReference type="AlphaFoldDB" id="A0A1G1TKK0"/>
<dbReference type="PRINTS" id="PR00081">
    <property type="entry name" value="GDHRDH"/>
</dbReference>
<dbReference type="CDD" id="cd05324">
    <property type="entry name" value="carb_red_PTCR-like_SDR_c"/>
    <property type="match status" value="1"/>
</dbReference>
<keyword evidence="3" id="KW-0560">Oxidoreductase</keyword>
<reference evidence="5 6" key="1">
    <citation type="submission" date="2016-08" db="EMBL/GenBank/DDBJ databases">
        <title>Hymenobacter coccineus sp. nov., Hymenobacter lapidarius sp. nov. and Hymenobacter glacialis sp. nov., isolated from Antarctic soil.</title>
        <authorList>
            <person name="Sedlacek I."/>
            <person name="Kralova S."/>
            <person name="Kyrova K."/>
            <person name="Maslanova I."/>
            <person name="Stankova E."/>
            <person name="Vrbovska V."/>
            <person name="Nemec M."/>
            <person name="Bartak M."/>
            <person name="Svec P."/>
            <person name="Busse H.-J."/>
            <person name="Pantucek R."/>
        </authorList>
    </citation>
    <scope>NUCLEOTIDE SEQUENCE [LARGE SCALE GENOMIC DNA]</scope>
    <source>
        <strain evidence="5 6">CCM 8649</strain>
    </source>
</reference>
<dbReference type="PANTHER" id="PTHR43963:SF6">
    <property type="entry name" value="CHAIN DEHYDROGENASE FAMILY PROTEIN, PUTATIVE (AFU_ORTHOLOGUE AFUA_3G15350)-RELATED"/>
    <property type="match status" value="1"/>
</dbReference>
<dbReference type="SUPFAM" id="SSF51735">
    <property type="entry name" value="NAD(P)-binding Rossmann-fold domains"/>
    <property type="match status" value="1"/>
</dbReference>
<dbReference type="Pfam" id="PF00106">
    <property type="entry name" value="adh_short"/>
    <property type="match status" value="1"/>
</dbReference>
<dbReference type="InterPro" id="IPR020904">
    <property type="entry name" value="Sc_DH/Rdtase_CS"/>
</dbReference>
<dbReference type="PROSITE" id="PS00061">
    <property type="entry name" value="ADH_SHORT"/>
    <property type="match status" value="1"/>
</dbReference>
<comment type="caution">
    <text evidence="5">The sequence shown here is derived from an EMBL/GenBank/DDBJ whole genome shotgun (WGS) entry which is preliminary data.</text>
</comment>
<dbReference type="EMBL" id="MDZA01000066">
    <property type="protein sequence ID" value="OGX91382.1"/>
    <property type="molecule type" value="Genomic_DNA"/>
</dbReference>
<evidence type="ECO:0000256" key="1">
    <source>
        <dbReference type="ARBA" id="ARBA00006484"/>
    </source>
</evidence>
<keyword evidence="2" id="KW-0521">NADP</keyword>
<accession>A0A1G1TKK0</accession>
<protein>
    <recommendedName>
        <fullName evidence="7">Short-chain dehydrogenase</fullName>
    </recommendedName>
</protein>
<evidence type="ECO:0000256" key="4">
    <source>
        <dbReference type="RuleBase" id="RU000363"/>
    </source>
</evidence>
<dbReference type="Proteomes" id="UP000177506">
    <property type="component" value="Unassembled WGS sequence"/>
</dbReference>
<dbReference type="InterPro" id="IPR002347">
    <property type="entry name" value="SDR_fam"/>
</dbReference>
<name>A0A1G1TKK0_9BACT</name>
<gene>
    <name evidence="5" type="ORF">BEN49_05135</name>
</gene>
<dbReference type="Gene3D" id="3.40.50.720">
    <property type="entry name" value="NAD(P)-binding Rossmann-like Domain"/>
    <property type="match status" value="1"/>
</dbReference>
<evidence type="ECO:0000313" key="6">
    <source>
        <dbReference type="Proteomes" id="UP000177506"/>
    </source>
</evidence>
<dbReference type="InterPro" id="IPR036291">
    <property type="entry name" value="NAD(P)-bd_dom_sf"/>
</dbReference>
<evidence type="ECO:0000256" key="2">
    <source>
        <dbReference type="ARBA" id="ARBA00022857"/>
    </source>
</evidence>
<evidence type="ECO:0000256" key="3">
    <source>
        <dbReference type="ARBA" id="ARBA00023002"/>
    </source>
</evidence>
<evidence type="ECO:0000313" key="5">
    <source>
        <dbReference type="EMBL" id="OGX91382.1"/>
    </source>
</evidence>
<dbReference type="PANTHER" id="PTHR43963">
    <property type="entry name" value="CARBONYL REDUCTASE 1-RELATED"/>
    <property type="match status" value="1"/>
</dbReference>